<feature type="transmembrane region" description="Helical" evidence="6">
    <location>
        <begin position="151"/>
        <end position="170"/>
    </location>
</feature>
<gene>
    <name evidence="7" type="ORF">NCTC12112_01177</name>
</gene>
<dbReference type="GO" id="GO:0043190">
    <property type="term" value="C:ATP-binding cassette (ABC) transporter complex"/>
    <property type="evidence" value="ECO:0007669"/>
    <property type="project" value="InterPro"/>
</dbReference>
<keyword evidence="2" id="KW-1003">Cell membrane</keyword>
<dbReference type="RefSeq" id="WP_005978001.1">
    <property type="nucleotide sequence ID" value="NZ_CABKNW010000002.1"/>
</dbReference>
<evidence type="ECO:0000256" key="2">
    <source>
        <dbReference type="ARBA" id="ARBA00022475"/>
    </source>
</evidence>
<reference evidence="7 8" key="1">
    <citation type="submission" date="2018-06" db="EMBL/GenBank/DDBJ databases">
        <authorList>
            <consortium name="Pathogen Informatics"/>
            <person name="Doyle S."/>
        </authorList>
    </citation>
    <scope>NUCLEOTIDE SEQUENCE [LARGE SCALE GENOMIC DNA]</scope>
    <source>
        <strain evidence="7 8">NCTC12112</strain>
    </source>
</reference>
<dbReference type="EMBL" id="LS483487">
    <property type="protein sequence ID" value="SQJ01267.1"/>
    <property type="molecule type" value="Genomic_DNA"/>
</dbReference>
<feature type="transmembrane region" description="Helical" evidence="6">
    <location>
        <begin position="116"/>
        <end position="139"/>
    </location>
</feature>
<feature type="transmembrane region" description="Helical" evidence="6">
    <location>
        <begin position="238"/>
        <end position="254"/>
    </location>
</feature>
<dbReference type="PANTHER" id="PTHR34857">
    <property type="entry name" value="SLL0384 PROTEIN"/>
    <property type="match status" value="1"/>
</dbReference>
<sequence length="255" mass="29440">MSKVNEAIHTIHYLDRMSLQNKWINNIHPLAKMIVTFFYIYALISFHKYDLIRLLGMSTYIFAVFILGNVSLKQSIKQLRAVLVIVCVIGIANPFFDKKVLIDIGTVKITGGVISMMTLMIKGILAVLASYFLIVVTSIEEICYALRIIHVPKVFVTLVLLIYRYIILFLKEVERMTLAYELRAPNQKGIHIKVWGSMVGMLLLRSIDRAQIVYESMLLRGFDGEFKRKPSKEPLMKSYLYCIFWIGVIGILRFY</sequence>
<evidence type="ECO:0000313" key="7">
    <source>
        <dbReference type="EMBL" id="SQJ01267.1"/>
    </source>
</evidence>
<dbReference type="CDD" id="cd16914">
    <property type="entry name" value="EcfT"/>
    <property type="match status" value="1"/>
</dbReference>
<feature type="transmembrane region" description="Helical" evidence="6">
    <location>
        <begin position="52"/>
        <end position="72"/>
    </location>
</feature>
<dbReference type="NCBIfam" id="TIGR02454">
    <property type="entry name" value="ECF_T_CbiQ"/>
    <property type="match status" value="1"/>
</dbReference>
<dbReference type="InterPro" id="IPR012809">
    <property type="entry name" value="ECF_CbiQ"/>
</dbReference>
<dbReference type="AlphaFoldDB" id="A0AAX2JBF4"/>
<evidence type="ECO:0000256" key="3">
    <source>
        <dbReference type="ARBA" id="ARBA00022692"/>
    </source>
</evidence>
<dbReference type="InterPro" id="IPR051611">
    <property type="entry name" value="ECF_transporter_component"/>
</dbReference>
<name>A0AAX2JBF4_9FUSO</name>
<evidence type="ECO:0000256" key="6">
    <source>
        <dbReference type="SAM" id="Phobius"/>
    </source>
</evidence>
<feature type="transmembrane region" description="Helical" evidence="6">
    <location>
        <begin position="79"/>
        <end position="96"/>
    </location>
</feature>
<dbReference type="Proteomes" id="UP000249008">
    <property type="component" value="Chromosome 1"/>
</dbReference>
<comment type="subcellular location">
    <subcellularLocation>
        <location evidence="1">Cell membrane</location>
        <topology evidence="1">Multi-pass membrane protein</topology>
    </subcellularLocation>
</comment>
<dbReference type="GeneID" id="78455749"/>
<keyword evidence="3 6" id="KW-0812">Transmembrane</keyword>
<organism evidence="7 8">
    <name type="scientific">Fusobacterium ulcerans</name>
    <dbReference type="NCBI Taxonomy" id="861"/>
    <lineage>
        <taxon>Bacteria</taxon>
        <taxon>Fusobacteriati</taxon>
        <taxon>Fusobacteriota</taxon>
        <taxon>Fusobacteriia</taxon>
        <taxon>Fusobacteriales</taxon>
        <taxon>Fusobacteriaceae</taxon>
        <taxon>Fusobacterium</taxon>
    </lineage>
</organism>
<dbReference type="InterPro" id="IPR003339">
    <property type="entry name" value="ABC/ECF_trnsptr_transmembrane"/>
</dbReference>
<dbReference type="Pfam" id="PF02361">
    <property type="entry name" value="CbiQ"/>
    <property type="match status" value="1"/>
</dbReference>
<evidence type="ECO:0000256" key="5">
    <source>
        <dbReference type="ARBA" id="ARBA00023136"/>
    </source>
</evidence>
<feature type="transmembrane region" description="Helical" evidence="6">
    <location>
        <begin position="26"/>
        <end position="46"/>
    </location>
</feature>
<keyword evidence="4 6" id="KW-1133">Transmembrane helix</keyword>
<proteinExistence type="predicted"/>
<dbReference type="KEGG" id="ful:C4N20_13065"/>
<accession>A0AAX2JBF4</accession>
<keyword evidence="5 6" id="KW-0472">Membrane</keyword>
<dbReference type="PANTHER" id="PTHR34857:SF2">
    <property type="entry name" value="SLL0384 PROTEIN"/>
    <property type="match status" value="1"/>
</dbReference>
<evidence type="ECO:0000256" key="1">
    <source>
        <dbReference type="ARBA" id="ARBA00004651"/>
    </source>
</evidence>
<evidence type="ECO:0000313" key="8">
    <source>
        <dbReference type="Proteomes" id="UP000249008"/>
    </source>
</evidence>
<protein>
    <submittedName>
        <fullName evidence="7">Cobalt transport protein CbiQ</fullName>
    </submittedName>
</protein>
<dbReference type="GO" id="GO:0006824">
    <property type="term" value="P:cobalt ion transport"/>
    <property type="evidence" value="ECO:0007669"/>
    <property type="project" value="InterPro"/>
</dbReference>
<evidence type="ECO:0000256" key="4">
    <source>
        <dbReference type="ARBA" id="ARBA00022989"/>
    </source>
</evidence>